<organism evidence="1 2">
    <name type="scientific">Halobaculum litoreum</name>
    <dbReference type="NCBI Taxonomy" id="3031998"/>
    <lineage>
        <taxon>Archaea</taxon>
        <taxon>Methanobacteriati</taxon>
        <taxon>Methanobacteriota</taxon>
        <taxon>Stenosarchaea group</taxon>
        <taxon>Halobacteria</taxon>
        <taxon>Halobacteriales</taxon>
        <taxon>Haloferacaceae</taxon>
        <taxon>Halobaculum</taxon>
    </lineage>
</organism>
<protein>
    <recommendedName>
        <fullName evidence="3">Halobacterial output domain-containing protein</fullName>
    </recommendedName>
</protein>
<evidence type="ECO:0000313" key="1">
    <source>
        <dbReference type="EMBL" id="MFC7137896.1"/>
    </source>
</evidence>
<evidence type="ECO:0008006" key="3">
    <source>
        <dbReference type="Google" id="ProtNLM"/>
    </source>
</evidence>
<reference evidence="1 2" key="1">
    <citation type="journal article" date="2019" name="Int. J. Syst. Evol. Microbiol.">
        <title>The Global Catalogue of Microorganisms (GCM) 10K type strain sequencing project: providing services to taxonomists for standard genome sequencing and annotation.</title>
        <authorList>
            <consortium name="The Broad Institute Genomics Platform"/>
            <consortium name="The Broad Institute Genome Sequencing Center for Infectious Disease"/>
            <person name="Wu L."/>
            <person name="Ma J."/>
        </authorList>
    </citation>
    <scope>NUCLEOTIDE SEQUENCE [LARGE SCALE GENOMIC DNA]</scope>
    <source>
        <strain evidence="1 2">DT92</strain>
    </source>
</reference>
<gene>
    <name evidence="1" type="ORF">ACFQRB_18500</name>
</gene>
<accession>A0ABD5XTI1</accession>
<dbReference type="AlphaFoldDB" id="A0ABD5XTI1"/>
<proteinExistence type="predicted"/>
<dbReference type="Proteomes" id="UP001596368">
    <property type="component" value="Unassembled WGS sequence"/>
</dbReference>
<sequence length="88" mass="9684">MLIPTFTDRAPDAVDPRSDWIDPAEQLLLLFDRVGVDTQSASPVLQDSVDADALDRVASSSTAVVSFELWGYWVRITPTVVELYDTGV</sequence>
<comment type="caution">
    <text evidence="1">The sequence shown here is derived from an EMBL/GenBank/DDBJ whole genome shotgun (WGS) entry which is preliminary data.</text>
</comment>
<name>A0ABD5XTI1_9EURY</name>
<keyword evidence="2" id="KW-1185">Reference proteome</keyword>
<dbReference type="EMBL" id="JBHSZG010000008">
    <property type="protein sequence ID" value="MFC7137896.1"/>
    <property type="molecule type" value="Genomic_DNA"/>
</dbReference>
<evidence type="ECO:0000313" key="2">
    <source>
        <dbReference type="Proteomes" id="UP001596368"/>
    </source>
</evidence>